<keyword evidence="1" id="KW-0175">Coiled coil</keyword>
<comment type="caution">
    <text evidence="3">The sequence shown here is derived from an EMBL/GenBank/DDBJ whole genome shotgun (WGS) entry which is preliminary data.</text>
</comment>
<evidence type="ECO:0000313" key="3">
    <source>
        <dbReference type="EMBL" id="KAK0431653.1"/>
    </source>
</evidence>
<evidence type="ECO:0000313" key="4">
    <source>
        <dbReference type="Proteomes" id="UP001175226"/>
    </source>
</evidence>
<gene>
    <name evidence="3" type="ORF">EV421DRAFT_1852789</name>
</gene>
<evidence type="ECO:0000256" key="2">
    <source>
        <dbReference type="SAM" id="SignalP"/>
    </source>
</evidence>
<keyword evidence="4" id="KW-1185">Reference proteome</keyword>
<feature type="chain" id="PRO_5041277368" evidence="2">
    <location>
        <begin position="19"/>
        <end position="418"/>
    </location>
</feature>
<keyword evidence="2" id="KW-0732">Signal</keyword>
<organism evidence="3 4">
    <name type="scientific">Armillaria borealis</name>
    <dbReference type="NCBI Taxonomy" id="47425"/>
    <lineage>
        <taxon>Eukaryota</taxon>
        <taxon>Fungi</taxon>
        <taxon>Dikarya</taxon>
        <taxon>Basidiomycota</taxon>
        <taxon>Agaricomycotina</taxon>
        <taxon>Agaricomycetes</taxon>
        <taxon>Agaricomycetidae</taxon>
        <taxon>Agaricales</taxon>
        <taxon>Marasmiineae</taxon>
        <taxon>Physalacriaceae</taxon>
        <taxon>Armillaria</taxon>
    </lineage>
</organism>
<feature type="coiled-coil region" evidence="1">
    <location>
        <begin position="165"/>
        <end position="192"/>
    </location>
</feature>
<dbReference type="SUPFAM" id="SSF58100">
    <property type="entry name" value="Bacterial hemolysins"/>
    <property type="match status" value="1"/>
</dbReference>
<dbReference type="AlphaFoldDB" id="A0AA39IZC5"/>
<feature type="coiled-coil region" evidence="1">
    <location>
        <begin position="287"/>
        <end position="314"/>
    </location>
</feature>
<sequence length="418" mass="47443">MIRLQLVLSSAILPSSHLTFLTIMADVLSPPRVESKVQKELRKAAKDAKPLEGDQLISAIDTMTEQAEENESALIQEMKQLSDYALDIENEFRKVTQALTNVKTNVTSANMREKCTTLHKKWSEHHTEYVEFLWISCEVAGKARLAVQDFSKDLLPYIQDPTESIDSKKAELQNQKKKIDQDRSQAVKLSQKFNNLSDKINAFTDDFEAMIKKFNIPERDEKFEEFDVQLRHLNDTLKGLNKKITILVAKLAIYTPALGITALLGFLCPHFWIKTAIVTAGTGVSSLIKAQQERDDTKRSIKETETKRDEAKADLEAMPALRATLTEIKPSTEEICMKLCAFSNVWATIRADIQEIEEKIDYAEITTNGKLFLSRVKAIQTLYELLAKGLYQYERVVTKNGNQIFAKRSSKKSKLSNC</sequence>
<accession>A0AA39IZC5</accession>
<reference evidence="3" key="1">
    <citation type="submission" date="2023-06" db="EMBL/GenBank/DDBJ databases">
        <authorList>
            <consortium name="Lawrence Berkeley National Laboratory"/>
            <person name="Ahrendt S."/>
            <person name="Sahu N."/>
            <person name="Indic B."/>
            <person name="Wong-Bajracharya J."/>
            <person name="Merenyi Z."/>
            <person name="Ke H.-M."/>
            <person name="Monk M."/>
            <person name="Kocsube S."/>
            <person name="Drula E."/>
            <person name="Lipzen A."/>
            <person name="Balint B."/>
            <person name="Henrissat B."/>
            <person name="Andreopoulos B."/>
            <person name="Martin F.M."/>
            <person name="Harder C.B."/>
            <person name="Rigling D."/>
            <person name="Ford K.L."/>
            <person name="Foster G.D."/>
            <person name="Pangilinan J."/>
            <person name="Papanicolaou A."/>
            <person name="Barry K."/>
            <person name="LaButti K."/>
            <person name="Viragh M."/>
            <person name="Koriabine M."/>
            <person name="Yan M."/>
            <person name="Riley R."/>
            <person name="Champramary S."/>
            <person name="Plett K.L."/>
            <person name="Tsai I.J."/>
            <person name="Slot J."/>
            <person name="Sipos G."/>
            <person name="Plett J."/>
            <person name="Nagy L.G."/>
            <person name="Grigoriev I.V."/>
        </authorList>
    </citation>
    <scope>NUCLEOTIDE SEQUENCE</scope>
    <source>
        <strain evidence="3">FPL87.14</strain>
    </source>
</reference>
<protein>
    <submittedName>
        <fullName evidence="3">Uncharacterized protein</fullName>
    </submittedName>
</protein>
<dbReference type="EMBL" id="JAUEPT010000109">
    <property type="protein sequence ID" value="KAK0431653.1"/>
    <property type="molecule type" value="Genomic_DNA"/>
</dbReference>
<name>A0AA39IZC5_9AGAR</name>
<proteinExistence type="predicted"/>
<dbReference type="Proteomes" id="UP001175226">
    <property type="component" value="Unassembled WGS sequence"/>
</dbReference>
<evidence type="ECO:0000256" key="1">
    <source>
        <dbReference type="SAM" id="Coils"/>
    </source>
</evidence>
<dbReference type="Gene3D" id="1.20.1170.10">
    <property type="match status" value="1"/>
</dbReference>
<feature type="signal peptide" evidence="2">
    <location>
        <begin position="1"/>
        <end position="18"/>
    </location>
</feature>